<keyword evidence="2" id="KW-1185">Reference proteome</keyword>
<proteinExistence type="predicted"/>
<accession>A0A8S1Y920</accession>
<reference evidence="1" key="1">
    <citation type="submission" date="2021-01" db="EMBL/GenBank/DDBJ databases">
        <authorList>
            <consortium name="Genoscope - CEA"/>
            <person name="William W."/>
        </authorList>
    </citation>
    <scope>NUCLEOTIDE SEQUENCE</scope>
</reference>
<sequence>MSILEGIQVIHVIYLLKEQDISVNQQKFNYNSFNEYSRHNCLSGLMVPNELHYQKAEF</sequence>
<dbReference type="EMBL" id="CAJJDP010000144">
    <property type="protein sequence ID" value="CAD8208024.1"/>
    <property type="molecule type" value="Genomic_DNA"/>
</dbReference>
<protein>
    <submittedName>
        <fullName evidence="1">Uncharacterized protein</fullName>
    </submittedName>
</protein>
<comment type="caution">
    <text evidence="1">The sequence shown here is derived from an EMBL/GenBank/DDBJ whole genome shotgun (WGS) entry which is preliminary data.</text>
</comment>
<name>A0A8S1Y920_PAROT</name>
<dbReference type="AlphaFoldDB" id="A0A8S1Y920"/>
<gene>
    <name evidence="1" type="ORF">POCTA_138.1.T1430018</name>
</gene>
<organism evidence="1 2">
    <name type="scientific">Paramecium octaurelia</name>
    <dbReference type="NCBI Taxonomy" id="43137"/>
    <lineage>
        <taxon>Eukaryota</taxon>
        <taxon>Sar</taxon>
        <taxon>Alveolata</taxon>
        <taxon>Ciliophora</taxon>
        <taxon>Intramacronucleata</taxon>
        <taxon>Oligohymenophorea</taxon>
        <taxon>Peniculida</taxon>
        <taxon>Parameciidae</taxon>
        <taxon>Paramecium</taxon>
    </lineage>
</organism>
<dbReference type="Proteomes" id="UP000683925">
    <property type="component" value="Unassembled WGS sequence"/>
</dbReference>
<evidence type="ECO:0000313" key="1">
    <source>
        <dbReference type="EMBL" id="CAD8208024.1"/>
    </source>
</evidence>
<evidence type="ECO:0000313" key="2">
    <source>
        <dbReference type="Proteomes" id="UP000683925"/>
    </source>
</evidence>